<sequence length="223" mass="25720">MTVKELKNGPTFFEPLTTIEEPIQFNLPKSTAVATAFPVYSPEQLPASLVDYMCSELNSEIEAGNTYPHYEVLSREEFVKMWFHSFCVVLLKTEKLEIDDSMNNWDELFLGTFYIKPNYPGRCSHNCNAGFLVGSKQRNQKVGYRLGQVYLKWAPLLGYKYSVFNLVFVSNVASWKLWDKFKFDRIGYVPKVAVLKGHTERVDAIIFGKDLTQIEPEIFDDLQ</sequence>
<dbReference type="OMA" id="PRCSHNC"/>
<dbReference type="PANTHER" id="PTHR43138">
    <property type="entry name" value="ACETYLTRANSFERASE, GNAT FAMILY"/>
    <property type="match status" value="1"/>
</dbReference>
<dbReference type="EMBL" id="LT598486">
    <property type="protein sequence ID" value="SCW03371.1"/>
    <property type="molecule type" value="Genomic_DNA"/>
</dbReference>
<protein>
    <submittedName>
        <fullName evidence="1">LAFE_0G08944g1_1</fullName>
    </submittedName>
</protein>
<gene>
    <name evidence="1" type="ORF">LAFE_0G08944G</name>
</gene>
<accession>A0A1G4MI06</accession>
<evidence type="ECO:0000313" key="1">
    <source>
        <dbReference type="EMBL" id="SCW03371.1"/>
    </source>
</evidence>
<proteinExistence type="predicted"/>
<dbReference type="InterPro" id="IPR052742">
    <property type="entry name" value="Mito_N-acetyltransferase"/>
</dbReference>
<dbReference type="Gene3D" id="3.40.630.30">
    <property type="match status" value="1"/>
</dbReference>
<dbReference type="InterPro" id="IPR016181">
    <property type="entry name" value="Acyl_CoA_acyltransferase"/>
</dbReference>
<keyword evidence="2" id="KW-1185">Reference proteome</keyword>
<dbReference type="AlphaFoldDB" id="A0A1G4MI06"/>
<reference evidence="1 2" key="1">
    <citation type="submission" date="2016-03" db="EMBL/GenBank/DDBJ databases">
        <authorList>
            <person name="Devillers H."/>
        </authorList>
    </citation>
    <scope>NUCLEOTIDE SEQUENCE [LARGE SCALE GENOMIC DNA]</scope>
    <source>
        <strain evidence="1">CBS 6772</strain>
    </source>
</reference>
<dbReference type="Proteomes" id="UP000190831">
    <property type="component" value="Chromosome G"/>
</dbReference>
<dbReference type="OrthoDB" id="10264707at2759"/>
<dbReference type="SUPFAM" id="SSF55729">
    <property type="entry name" value="Acyl-CoA N-acyltransferases (Nat)"/>
    <property type="match status" value="1"/>
</dbReference>
<dbReference type="GO" id="GO:0005634">
    <property type="term" value="C:nucleus"/>
    <property type="evidence" value="ECO:0007669"/>
    <property type="project" value="TreeGrafter"/>
</dbReference>
<evidence type="ECO:0000313" key="2">
    <source>
        <dbReference type="Proteomes" id="UP000190831"/>
    </source>
</evidence>
<name>A0A1G4MI06_LACFM</name>
<dbReference type="PANTHER" id="PTHR43138:SF1">
    <property type="entry name" value="N-ACETYLTRANSFERASE ACA1"/>
    <property type="match status" value="1"/>
</dbReference>
<organism evidence="1 2">
    <name type="scientific">Lachancea fermentati</name>
    <name type="common">Zygosaccharomyces fermentati</name>
    <dbReference type="NCBI Taxonomy" id="4955"/>
    <lineage>
        <taxon>Eukaryota</taxon>
        <taxon>Fungi</taxon>
        <taxon>Dikarya</taxon>
        <taxon>Ascomycota</taxon>
        <taxon>Saccharomycotina</taxon>
        <taxon>Saccharomycetes</taxon>
        <taxon>Saccharomycetales</taxon>
        <taxon>Saccharomycetaceae</taxon>
        <taxon>Lachancea</taxon>
    </lineage>
</organism>
<dbReference type="STRING" id="4955.A0A1G4MI06"/>